<feature type="compositionally biased region" description="Basic and acidic residues" evidence="1">
    <location>
        <begin position="44"/>
        <end position="61"/>
    </location>
</feature>
<feature type="region of interest" description="Disordered" evidence="1">
    <location>
        <begin position="24"/>
        <end position="61"/>
    </location>
</feature>
<name>X1DP70_9ZZZZ</name>
<dbReference type="AlphaFoldDB" id="X1DP70"/>
<comment type="caution">
    <text evidence="2">The sequence shown here is derived from an EMBL/GenBank/DDBJ whole genome shotgun (WGS) entry which is preliminary data.</text>
</comment>
<evidence type="ECO:0000313" key="2">
    <source>
        <dbReference type="EMBL" id="GAH10035.1"/>
    </source>
</evidence>
<reference evidence="2" key="1">
    <citation type="journal article" date="2014" name="Front. Microbiol.">
        <title>High frequency of phylogenetically diverse reductive dehalogenase-homologous genes in deep subseafloor sedimentary metagenomes.</title>
        <authorList>
            <person name="Kawai M."/>
            <person name="Futagami T."/>
            <person name="Toyoda A."/>
            <person name="Takaki Y."/>
            <person name="Nishi S."/>
            <person name="Hori S."/>
            <person name="Arai W."/>
            <person name="Tsubouchi T."/>
            <person name="Morono Y."/>
            <person name="Uchiyama I."/>
            <person name="Ito T."/>
            <person name="Fujiyama A."/>
            <person name="Inagaki F."/>
            <person name="Takami H."/>
        </authorList>
    </citation>
    <scope>NUCLEOTIDE SEQUENCE</scope>
    <source>
        <strain evidence="2">Expedition CK06-06</strain>
    </source>
</reference>
<organism evidence="2">
    <name type="scientific">marine sediment metagenome</name>
    <dbReference type="NCBI Taxonomy" id="412755"/>
    <lineage>
        <taxon>unclassified sequences</taxon>
        <taxon>metagenomes</taxon>
        <taxon>ecological metagenomes</taxon>
    </lineage>
</organism>
<protein>
    <submittedName>
        <fullName evidence="2">Uncharacterized protein</fullName>
    </submittedName>
</protein>
<proteinExistence type="predicted"/>
<evidence type="ECO:0000256" key="1">
    <source>
        <dbReference type="SAM" id="MobiDB-lite"/>
    </source>
</evidence>
<accession>X1DP70</accession>
<dbReference type="EMBL" id="BART01037688">
    <property type="protein sequence ID" value="GAH10035.1"/>
    <property type="molecule type" value="Genomic_DNA"/>
</dbReference>
<sequence length="61" mass="6703">MTDENRISSRNSGEFDQLVRKIGDRNCEFFPPSTEKAGVGGGESPERDSERSTAEDPVRTG</sequence>
<gene>
    <name evidence="2" type="ORF">S01H4_62919</name>
</gene>